<evidence type="ECO:0000313" key="9">
    <source>
        <dbReference type="EMBL" id="MEY8764102.1"/>
    </source>
</evidence>
<evidence type="ECO:0000256" key="4">
    <source>
        <dbReference type="ARBA" id="ARBA00022723"/>
    </source>
</evidence>
<dbReference type="NCBIfam" id="TIGR00087">
    <property type="entry name" value="surE"/>
    <property type="match status" value="1"/>
</dbReference>
<dbReference type="HAMAP" id="MF_00060">
    <property type="entry name" value="SurE"/>
    <property type="match status" value="1"/>
</dbReference>
<comment type="subcellular location">
    <subcellularLocation>
        <location evidence="7">Cytoplasm</location>
    </subcellularLocation>
</comment>
<feature type="binding site" evidence="7">
    <location>
        <position position="96"/>
    </location>
    <ligand>
        <name>a divalent metal cation</name>
        <dbReference type="ChEBI" id="CHEBI:60240"/>
    </ligand>
</feature>
<evidence type="ECO:0000256" key="7">
    <source>
        <dbReference type="HAMAP-Rule" id="MF_00060"/>
    </source>
</evidence>
<dbReference type="GO" id="GO:0008254">
    <property type="term" value="F:3'-nucleotidase activity"/>
    <property type="evidence" value="ECO:0007669"/>
    <property type="project" value="UniProtKB-EC"/>
</dbReference>
<keyword evidence="3 7" id="KW-0963">Cytoplasm</keyword>
<evidence type="ECO:0000313" key="10">
    <source>
        <dbReference type="Proteomes" id="UP001565220"/>
    </source>
</evidence>
<proteinExistence type="inferred from homology"/>
<evidence type="ECO:0000256" key="2">
    <source>
        <dbReference type="ARBA" id="ARBA00011062"/>
    </source>
</evidence>
<evidence type="ECO:0000256" key="1">
    <source>
        <dbReference type="ARBA" id="ARBA00000815"/>
    </source>
</evidence>
<dbReference type="Gene3D" id="3.40.1210.10">
    <property type="entry name" value="Survival protein SurE-like phosphatase/nucleotidase"/>
    <property type="match status" value="1"/>
</dbReference>
<name>A0ABV4DYX5_9CLOT</name>
<comment type="similarity">
    <text evidence="2 7">Belongs to the SurE nucleotidase family.</text>
</comment>
<evidence type="ECO:0000256" key="6">
    <source>
        <dbReference type="ARBA" id="ARBA00022801"/>
    </source>
</evidence>
<dbReference type="EC" id="3.1.3.5" evidence="7"/>
<sequence length="235" mass="25861">MRLLLTNDDGINAEGLHILAKYFEKENEVTIAAPNVQRSGSGHSITAEESLTAEEARIPGIDSKAYSINGTPADCVRMGLNKICSKKVDMVISGINDGFNLGVDILYSGTVSAAIEASICKVPSMAVSLDTKYDNYDYNIAAKYAIEVFSAIEDEYKRNDVVLNLNVPLLPIERIKGIKVCNMGGKYNRHSPDSEDYSPTDVCYIKKGYATLTPLHYDLTNYDIIKQTAELFSKK</sequence>
<feature type="domain" description="Survival protein SurE-like phosphatase/nucleotidase" evidence="8">
    <location>
        <begin position="4"/>
        <end position="187"/>
    </location>
</feature>
<keyword evidence="10" id="KW-1185">Reference proteome</keyword>
<feature type="binding site" evidence="7">
    <location>
        <position position="8"/>
    </location>
    <ligand>
        <name>a divalent metal cation</name>
        <dbReference type="ChEBI" id="CHEBI:60240"/>
    </ligand>
</feature>
<dbReference type="GO" id="GO:0008253">
    <property type="term" value="F:5'-nucleotidase activity"/>
    <property type="evidence" value="ECO:0007669"/>
    <property type="project" value="UniProtKB-EC"/>
</dbReference>
<evidence type="ECO:0000256" key="5">
    <source>
        <dbReference type="ARBA" id="ARBA00022741"/>
    </source>
</evidence>
<dbReference type="Pfam" id="PF01975">
    <property type="entry name" value="SurE"/>
    <property type="match status" value="1"/>
</dbReference>
<comment type="cofactor">
    <cofactor evidence="7">
        <name>a divalent metal cation</name>
        <dbReference type="ChEBI" id="CHEBI:60240"/>
    </cofactor>
    <text evidence="7">Binds 1 divalent metal cation per subunit.</text>
</comment>
<dbReference type="NCBIfam" id="NF010543">
    <property type="entry name" value="PRK13933.1"/>
    <property type="match status" value="1"/>
</dbReference>
<dbReference type="InterPro" id="IPR036523">
    <property type="entry name" value="SurE-like_sf"/>
</dbReference>
<feature type="binding site" evidence="7">
    <location>
        <position position="39"/>
    </location>
    <ligand>
        <name>a divalent metal cation</name>
        <dbReference type="ChEBI" id="CHEBI:60240"/>
    </ligand>
</feature>
<dbReference type="PANTHER" id="PTHR30457:SF12">
    <property type="entry name" value="5'_3'-NUCLEOTIDASE SURE"/>
    <property type="match status" value="1"/>
</dbReference>
<evidence type="ECO:0000256" key="3">
    <source>
        <dbReference type="ARBA" id="ARBA00022490"/>
    </source>
</evidence>
<gene>
    <name evidence="7 9" type="primary">surE</name>
    <name evidence="9" type="ORF">AB8S09_10690</name>
</gene>
<protein>
    <recommendedName>
        <fullName evidence="7">5'-nucleotidase SurE</fullName>
        <ecNumber evidence="7">3.1.3.5</ecNumber>
    </recommendedName>
    <alternativeName>
        <fullName evidence="7">Nucleoside 5'-monophosphate phosphohydrolase</fullName>
    </alternativeName>
</protein>
<comment type="caution">
    <text evidence="9">The sequence shown here is derived from an EMBL/GenBank/DDBJ whole genome shotgun (WGS) entry which is preliminary data.</text>
</comment>
<keyword evidence="5 7" id="KW-0547">Nucleotide-binding</keyword>
<dbReference type="Proteomes" id="UP001565220">
    <property type="component" value="Unassembled WGS sequence"/>
</dbReference>
<organism evidence="9 10">
    <name type="scientific">Clostridium lapidicellarium</name>
    <dbReference type="NCBI Taxonomy" id="3240931"/>
    <lineage>
        <taxon>Bacteria</taxon>
        <taxon>Bacillati</taxon>
        <taxon>Bacillota</taxon>
        <taxon>Clostridia</taxon>
        <taxon>Eubacteriales</taxon>
        <taxon>Clostridiaceae</taxon>
        <taxon>Clostridium</taxon>
    </lineage>
</organism>
<keyword evidence="4 7" id="KW-0479">Metal-binding</keyword>
<reference evidence="9 10" key="1">
    <citation type="submission" date="2024-08" db="EMBL/GenBank/DDBJ databases">
        <title>Clostridium lapicellarii sp. nov., and Clostridium renhuaiense sp. nov., two species isolated from the mud in a fermentation cellar used for producing sauce-flavour Chinese liquors.</title>
        <authorList>
            <person name="Yang F."/>
            <person name="Wang H."/>
            <person name="Chen L.Q."/>
            <person name="Zhou N."/>
            <person name="Lu J.J."/>
            <person name="Pu X.X."/>
            <person name="Wan B."/>
            <person name="Wang L."/>
            <person name="Liu S.J."/>
        </authorList>
    </citation>
    <scope>NUCLEOTIDE SEQUENCE [LARGE SCALE GENOMIC DNA]</scope>
    <source>
        <strain evidence="9 10">MT-113</strain>
    </source>
</reference>
<keyword evidence="6 7" id="KW-0378">Hydrolase</keyword>
<dbReference type="InterPro" id="IPR002828">
    <property type="entry name" value="SurE-like_Pase/nucleotidase"/>
</dbReference>
<evidence type="ECO:0000259" key="8">
    <source>
        <dbReference type="Pfam" id="PF01975"/>
    </source>
</evidence>
<comment type="function">
    <text evidence="7">Nucleotidase that shows phosphatase activity on nucleoside 5'-monophosphates.</text>
</comment>
<feature type="binding site" evidence="7">
    <location>
        <position position="9"/>
    </location>
    <ligand>
        <name>a divalent metal cation</name>
        <dbReference type="ChEBI" id="CHEBI:60240"/>
    </ligand>
</feature>
<dbReference type="InterPro" id="IPR030048">
    <property type="entry name" value="SurE"/>
</dbReference>
<comment type="catalytic activity">
    <reaction evidence="1 7">
        <text>a ribonucleoside 5'-phosphate + H2O = a ribonucleoside + phosphate</text>
        <dbReference type="Rhea" id="RHEA:12484"/>
        <dbReference type="ChEBI" id="CHEBI:15377"/>
        <dbReference type="ChEBI" id="CHEBI:18254"/>
        <dbReference type="ChEBI" id="CHEBI:43474"/>
        <dbReference type="ChEBI" id="CHEBI:58043"/>
        <dbReference type="EC" id="3.1.3.5"/>
    </reaction>
</comment>
<accession>A0ABV4DYX5</accession>
<dbReference type="SUPFAM" id="SSF64167">
    <property type="entry name" value="SurE-like"/>
    <property type="match status" value="1"/>
</dbReference>
<dbReference type="EMBL" id="JBGFFE010000015">
    <property type="protein sequence ID" value="MEY8764102.1"/>
    <property type="molecule type" value="Genomic_DNA"/>
</dbReference>
<dbReference type="RefSeq" id="WP_294183040.1">
    <property type="nucleotide sequence ID" value="NZ_JBGFFE010000015.1"/>
</dbReference>
<dbReference type="PANTHER" id="PTHR30457">
    <property type="entry name" value="5'-NUCLEOTIDASE SURE"/>
    <property type="match status" value="1"/>
</dbReference>